<evidence type="ECO:0000313" key="1">
    <source>
        <dbReference type="EMBL" id="KAI3804517.1"/>
    </source>
</evidence>
<protein>
    <submittedName>
        <fullName evidence="1">Uncharacterized protein</fullName>
    </submittedName>
</protein>
<proteinExistence type="predicted"/>
<evidence type="ECO:0000313" key="2">
    <source>
        <dbReference type="Proteomes" id="UP001056120"/>
    </source>
</evidence>
<dbReference type="Proteomes" id="UP001056120">
    <property type="component" value="Linkage Group LG09"/>
</dbReference>
<organism evidence="1 2">
    <name type="scientific">Smallanthus sonchifolius</name>
    <dbReference type="NCBI Taxonomy" id="185202"/>
    <lineage>
        <taxon>Eukaryota</taxon>
        <taxon>Viridiplantae</taxon>
        <taxon>Streptophyta</taxon>
        <taxon>Embryophyta</taxon>
        <taxon>Tracheophyta</taxon>
        <taxon>Spermatophyta</taxon>
        <taxon>Magnoliopsida</taxon>
        <taxon>eudicotyledons</taxon>
        <taxon>Gunneridae</taxon>
        <taxon>Pentapetalae</taxon>
        <taxon>asterids</taxon>
        <taxon>campanulids</taxon>
        <taxon>Asterales</taxon>
        <taxon>Asteraceae</taxon>
        <taxon>Asteroideae</taxon>
        <taxon>Heliantheae alliance</taxon>
        <taxon>Millerieae</taxon>
        <taxon>Smallanthus</taxon>
    </lineage>
</organism>
<gene>
    <name evidence="1" type="ORF">L1987_26119</name>
</gene>
<reference evidence="1 2" key="2">
    <citation type="journal article" date="2022" name="Mol. Ecol. Resour.">
        <title>The genomes of chicory, endive, great burdock and yacon provide insights into Asteraceae paleo-polyploidization history and plant inulin production.</title>
        <authorList>
            <person name="Fan W."/>
            <person name="Wang S."/>
            <person name="Wang H."/>
            <person name="Wang A."/>
            <person name="Jiang F."/>
            <person name="Liu H."/>
            <person name="Zhao H."/>
            <person name="Xu D."/>
            <person name="Zhang Y."/>
        </authorList>
    </citation>
    <scope>NUCLEOTIDE SEQUENCE [LARGE SCALE GENOMIC DNA]</scope>
    <source>
        <strain evidence="2">cv. Yunnan</strain>
        <tissue evidence="1">Leaves</tissue>
    </source>
</reference>
<reference evidence="2" key="1">
    <citation type="journal article" date="2022" name="Mol. Ecol. Resour.">
        <title>The genomes of chicory, endive, great burdock and yacon provide insights into Asteraceae palaeo-polyploidization history and plant inulin production.</title>
        <authorList>
            <person name="Fan W."/>
            <person name="Wang S."/>
            <person name="Wang H."/>
            <person name="Wang A."/>
            <person name="Jiang F."/>
            <person name="Liu H."/>
            <person name="Zhao H."/>
            <person name="Xu D."/>
            <person name="Zhang Y."/>
        </authorList>
    </citation>
    <scope>NUCLEOTIDE SEQUENCE [LARGE SCALE GENOMIC DNA]</scope>
    <source>
        <strain evidence="2">cv. Yunnan</strain>
    </source>
</reference>
<comment type="caution">
    <text evidence="1">The sequence shown here is derived from an EMBL/GenBank/DDBJ whole genome shotgun (WGS) entry which is preliminary data.</text>
</comment>
<name>A0ACB9I8W4_9ASTR</name>
<dbReference type="EMBL" id="CM042026">
    <property type="protein sequence ID" value="KAI3804517.1"/>
    <property type="molecule type" value="Genomic_DNA"/>
</dbReference>
<keyword evidence="2" id="KW-1185">Reference proteome</keyword>
<accession>A0ACB9I8W4</accession>
<sequence>MTLYVKSPFTVFILLIPHDRLLMSSQRNRDLDLQPPKHITASLNQVLMIPETSTSFFHLSTFFQTSIIWIKLPYLLPKKIVGAIQLLFQFSLCSSPGF</sequence>